<evidence type="ECO:0000313" key="2">
    <source>
        <dbReference type="EMBL" id="KAF0722263.1"/>
    </source>
</evidence>
<organism evidence="2 3">
    <name type="scientific">Aphanomyces euteiches</name>
    <dbReference type="NCBI Taxonomy" id="100861"/>
    <lineage>
        <taxon>Eukaryota</taxon>
        <taxon>Sar</taxon>
        <taxon>Stramenopiles</taxon>
        <taxon>Oomycota</taxon>
        <taxon>Saprolegniomycetes</taxon>
        <taxon>Saprolegniales</taxon>
        <taxon>Verrucalvaceae</taxon>
        <taxon>Aphanomyces</taxon>
    </lineage>
</organism>
<dbReference type="EMBL" id="VJMJ01000340">
    <property type="protein sequence ID" value="KAF0722263.1"/>
    <property type="molecule type" value="Genomic_DNA"/>
</dbReference>
<proteinExistence type="predicted"/>
<dbReference type="Proteomes" id="UP000481153">
    <property type="component" value="Unassembled WGS sequence"/>
</dbReference>
<evidence type="ECO:0000313" key="3">
    <source>
        <dbReference type="Proteomes" id="UP000481153"/>
    </source>
</evidence>
<sequence length="305" mass="35245">MLQRETAAYSAKAKKPLSDLNQIRQAIKALQKDASEQLTLELESQATFVYFNTQLTALKQAFETLSDVLLAEVVNVRKDTSRRLEALEVEIEMHKEVAATTAREFDHMKRSWEVWSLKERDWAKDNEILKASHSHNVEWMQTLQRDVIDTKDRVHELRHEHALRAKEMADEAASLRVQWHKQTEVMTDQLLGFDNVMTLYQRQLKAQDDQRIGDISIMEKALSSLQKQQLRLSSAVDEGFHHCQGEIQAVGRQNERMEVKWTSVAAQVDGLHAKLHHLEREQTQRMENVSSMFSVFADALNVSVK</sequence>
<gene>
    <name evidence="2" type="ORF">Ae201684_018555</name>
</gene>
<protein>
    <submittedName>
        <fullName evidence="2">Uncharacterized protein</fullName>
    </submittedName>
</protein>
<accession>A0A6G0W5C5</accession>
<keyword evidence="1" id="KW-0175">Coiled coil</keyword>
<name>A0A6G0W5C5_9STRA</name>
<reference evidence="2 3" key="1">
    <citation type="submission" date="2019-07" db="EMBL/GenBank/DDBJ databases">
        <title>Genomics analysis of Aphanomyces spp. identifies a new class of oomycete effector associated with host adaptation.</title>
        <authorList>
            <person name="Gaulin E."/>
        </authorList>
    </citation>
    <scope>NUCLEOTIDE SEQUENCE [LARGE SCALE GENOMIC DNA]</scope>
    <source>
        <strain evidence="2 3">ATCC 201684</strain>
    </source>
</reference>
<comment type="caution">
    <text evidence="2">The sequence shown here is derived from an EMBL/GenBank/DDBJ whole genome shotgun (WGS) entry which is preliminary data.</text>
</comment>
<dbReference type="VEuPathDB" id="FungiDB:AeMF1_021552"/>
<keyword evidence="3" id="KW-1185">Reference proteome</keyword>
<dbReference type="AlphaFoldDB" id="A0A6G0W5C5"/>
<feature type="coiled-coil region" evidence="1">
    <location>
        <begin position="70"/>
        <end position="104"/>
    </location>
</feature>
<evidence type="ECO:0000256" key="1">
    <source>
        <dbReference type="SAM" id="Coils"/>
    </source>
</evidence>